<dbReference type="InterPro" id="IPR017441">
    <property type="entry name" value="Protein_kinase_ATP_BS"/>
</dbReference>
<feature type="compositionally biased region" description="Basic residues" evidence="10">
    <location>
        <begin position="254"/>
        <end position="268"/>
    </location>
</feature>
<dbReference type="EMBL" id="AJWJ01000064">
    <property type="protein sequence ID" value="KAF2076348.1"/>
    <property type="molecule type" value="Genomic_DNA"/>
</dbReference>
<dbReference type="SUPFAM" id="SSF48371">
    <property type="entry name" value="ARM repeat"/>
    <property type="match status" value="2"/>
</dbReference>
<feature type="compositionally biased region" description="Low complexity" evidence="10">
    <location>
        <begin position="269"/>
        <end position="284"/>
    </location>
</feature>
<dbReference type="EC" id="2.7.11.1" evidence="1"/>
<proteinExistence type="predicted"/>
<evidence type="ECO:0000313" key="13">
    <source>
        <dbReference type="Proteomes" id="UP000695562"/>
    </source>
</evidence>
<gene>
    <name evidence="12" type="ORF">CYY_002354</name>
</gene>
<dbReference type="InterPro" id="IPR000225">
    <property type="entry name" value="Armadillo"/>
</dbReference>
<keyword evidence="13" id="KW-1185">Reference proteome</keyword>
<dbReference type="InterPro" id="IPR011009">
    <property type="entry name" value="Kinase-like_dom_sf"/>
</dbReference>
<sequence length="1928" mass="217239">MDHDNYHIIDLIGEGCYGKVYKCRKKYTNKIYALKVIPKKGKSIKELNSLRSEIEIVRNLSHPNIIQFYDSFETDHDFHLVTEYAYTDLYQIIQEEEEKHVFNNDSDNSNTASKSPITTRKDKLTLSRDMIQSICYQLVQGLYYLHSNRVIHRDIKSQNILISSTGRLKICDFGFAKTISSHSVMLTSLKGTPLYLAPEILKEQPYDHKADLWSLGILLYQLVTGKLPFVTDNIGSLIHLVLDNTLKLSPSSNKQHHKKRHHQRHQRNHSMASSSNRLSTSASDNGDDEDDDDDSNDDDNDDEYSNDDDLNNQNNSLPYEAIEDIDIMSLLKGLLCKDPEKRISWPEILSHPFIASFKVSPISLNLFLHRLKPTLTNSKVAKQQLYQYKQHQLDVIEKEREKKRKSKKKILTFKSPSTSITATPPVAVVIESEMKQDIHIVNNNNNNSNGNIQIDHLQHLQHLHSHQVSYSIPSTISSLKLEPTLQSGELYKDEQISDDSNSNSNSNNQRDGDDDEKITNFLSPMSGIRIDTPPMSAVQSFRSKQLLEEDVSPPSTSSSSSTSSCFSSVTSASVSFTSSPPITSTATPAPNEAFSSPPTNSLPPKTPIHHPLPAAQLALPSRHPITSPGSQQHQQHSSGNSSGNGGMVRSISNGSISATSPLAKPLYMSMKPAPVLAIPQSRPQTPGVLISPKYLFQPPQTPNIFELQQQFQQQQQQQQNAYLSSNVNSINSTNNNNNKNKIPPLSTPLTRPQTPNVLRPQTPNIYRPQTPKISPKSFNYSTNNNNNLFFSVMKSNQILQQQLQQQQQQQQQQAYQLQSPSIYQQPFYPQQQQQQQQQPSFNDFHFIGERIEIESNDGIEGYDFWSYHESLSSQSEENSIKLLGDKSFIQKIVYHLQASCTLQIEVLPVNSILRTFSNLMRAHKNISKSSGGNGSSSGNNTELTQEQVSNSVKTPPPTPYIQYSFNQNQSGNNGNSHGNANANTYCTDLIYKASNLHLLINLLSNILASTLNGNGGMPQQQVLNSPFINLVECLDTIHIFFQTIQPSLSLLIPPPSPISSPHTPLTPNTPTSSPTKKQFMMHAHSNKQQHTQQQQQQLQQQQHHQHHFNLFLSIVNHLLKNISLYNANIQTSIINMITCFFGKLGDAPLNLFDIYKKILENSDILSNLCHYLFIHVHLNNSKFTPAEIVQQREFVAIIKCLAAFLNTCPTAVMEFPMDAKRGNYYAHQQHVSSVLCYHTAGNIIGDGLSVGPLVSILFEALENPLLQQDVLSLFLHCSRASRLLVEAIHKEEKHNLETNATNKKSLFDYLNDTNTNSNSLILLLLGTILMHIPESIDWIIQFDIVQITLTYFCCNDHRLSSCASFFVGAFLSEAMHVEKEQLNNNNSNSNNNGDDLVDAADNDEEISMIIDQVIESIPMKFIRRLFGSKRVPGQTMRDLEGGCFGRPYLGLLDGAACILLRLIKRGDKEFLETMLESGIWEALCHQISDSTTEVELSPHGVIYALRVVYEVLSKNTAQHISYLVKNNLLVSLCQLLESSHLERLKDWPSIQLGGSSGINALVTQIICILYLPLSSRSKASLDASLLELIHHIMSSQQLIRNVIHLLTLLPLESLDLPLGLLSNVILEDPQFSTQFVQFGGLDPQYIHLLLNTEKNSSILLVDSLIILSQLARVSDENYKAIHKADIYHFLKKLLNHPDPNVRSKTCNLIGNLFKFNDYFYQPIRKNGILPLLVSRCSDPDPNTRKFASFALGNAAFYSDLLYSDLADSIQPLTTLLVDLNEDEKTRSNVIGALGNLARNSHILCTTMIEAGVLNAFIYYLNDDNVDDDNIGTNDQKEEKEKEKENNGKQRQHQHTNLLKGVLFSLGYFCLYEQCRNIIKIQFPYLNNLLDHLLSSNQEDQSVISKYIYRIKKMMSFENSDSPRNDLIK</sequence>
<keyword evidence="3" id="KW-0808">Transferase</keyword>
<dbReference type="FunFam" id="3.30.200.20:FF:000042">
    <property type="entry name" value="Aurora kinase A"/>
    <property type="match status" value="1"/>
</dbReference>
<dbReference type="GO" id="GO:0007224">
    <property type="term" value="P:smoothened signaling pathway"/>
    <property type="evidence" value="ECO:0007669"/>
    <property type="project" value="TreeGrafter"/>
</dbReference>
<evidence type="ECO:0000256" key="8">
    <source>
        <dbReference type="ARBA" id="ARBA00048679"/>
    </source>
</evidence>
<feature type="region of interest" description="Disordered" evidence="10">
    <location>
        <begin position="926"/>
        <end position="976"/>
    </location>
</feature>
<accession>A0A8J4V2Z3</accession>
<evidence type="ECO:0000256" key="5">
    <source>
        <dbReference type="ARBA" id="ARBA00022777"/>
    </source>
</evidence>
<feature type="binding site" evidence="9">
    <location>
        <position position="40"/>
    </location>
    <ligand>
        <name>ATP</name>
        <dbReference type="ChEBI" id="CHEBI:30616"/>
    </ligand>
</feature>
<dbReference type="OrthoDB" id="266718at2759"/>
<feature type="region of interest" description="Disordered" evidence="10">
    <location>
        <begin position="493"/>
        <end position="520"/>
    </location>
</feature>
<evidence type="ECO:0000256" key="10">
    <source>
        <dbReference type="SAM" id="MobiDB-lite"/>
    </source>
</evidence>
<dbReference type="PROSITE" id="PS00108">
    <property type="entry name" value="PROTEIN_KINASE_ST"/>
    <property type="match status" value="1"/>
</dbReference>
<dbReference type="GO" id="GO:0005524">
    <property type="term" value="F:ATP binding"/>
    <property type="evidence" value="ECO:0007669"/>
    <property type="project" value="UniProtKB-UniRule"/>
</dbReference>
<dbReference type="InterPro" id="IPR011989">
    <property type="entry name" value="ARM-like"/>
</dbReference>
<dbReference type="GO" id="GO:0004674">
    <property type="term" value="F:protein serine/threonine kinase activity"/>
    <property type="evidence" value="ECO:0007669"/>
    <property type="project" value="UniProtKB-KW"/>
</dbReference>
<feature type="compositionally biased region" description="Low complexity" evidence="10">
    <location>
        <begin position="498"/>
        <end position="509"/>
    </location>
</feature>
<organism evidence="12 13">
    <name type="scientific">Polysphondylium violaceum</name>
    <dbReference type="NCBI Taxonomy" id="133409"/>
    <lineage>
        <taxon>Eukaryota</taxon>
        <taxon>Amoebozoa</taxon>
        <taxon>Evosea</taxon>
        <taxon>Eumycetozoa</taxon>
        <taxon>Dictyostelia</taxon>
        <taxon>Dictyosteliales</taxon>
        <taxon>Dictyosteliaceae</taxon>
        <taxon>Polysphondylium</taxon>
    </lineage>
</organism>
<dbReference type="PROSITE" id="PS50011">
    <property type="entry name" value="PROTEIN_KINASE_DOM"/>
    <property type="match status" value="1"/>
</dbReference>
<feature type="compositionally biased region" description="Acidic residues" evidence="10">
    <location>
        <begin position="285"/>
        <end position="310"/>
    </location>
</feature>
<comment type="catalytic activity">
    <reaction evidence="8">
        <text>L-seryl-[protein] + ATP = O-phospho-L-seryl-[protein] + ADP + H(+)</text>
        <dbReference type="Rhea" id="RHEA:17989"/>
        <dbReference type="Rhea" id="RHEA-COMP:9863"/>
        <dbReference type="Rhea" id="RHEA-COMP:11604"/>
        <dbReference type="ChEBI" id="CHEBI:15378"/>
        <dbReference type="ChEBI" id="CHEBI:29999"/>
        <dbReference type="ChEBI" id="CHEBI:30616"/>
        <dbReference type="ChEBI" id="CHEBI:83421"/>
        <dbReference type="ChEBI" id="CHEBI:456216"/>
        <dbReference type="EC" id="2.7.11.1"/>
    </reaction>
</comment>
<dbReference type="PANTHER" id="PTHR22983">
    <property type="entry name" value="PROTEIN KINASE RELATED"/>
    <property type="match status" value="1"/>
</dbReference>
<dbReference type="Gene3D" id="1.10.510.10">
    <property type="entry name" value="Transferase(Phosphotransferase) domain 1"/>
    <property type="match status" value="1"/>
</dbReference>
<dbReference type="PROSITE" id="PS00107">
    <property type="entry name" value="PROTEIN_KINASE_ATP"/>
    <property type="match status" value="1"/>
</dbReference>
<feature type="compositionally biased region" description="Polar residues" evidence="10">
    <location>
        <begin position="747"/>
        <end position="764"/>
    </location>
</feature>
<evidence type="ECO:0000256" key="7">
    <source>
        <dbReference type="ARBA" id="ARBA00047899"/>
    </source>
</evidence>
<feature type="region of interest" description="Disordered" evidence="10">
    <location>
        <begin position="249"/>
        <end position="315"/>
    </location>
</feature>
<dbReference type="SMART" id="SM00185">
    <property type="entry name" value="ARM"/>
    <property type="match status" value="4"/>
</dbReference>
<feature type="compositionally biased region" description="Polar residues" evidence="10">
    <location>
        <begin position="941"/>
        <end position="953"/>
    </location>
</feature>
<evidence type="ECO:0000256" key="3">
    <source>
        <dbReference type="ARBA" id="ARBA00022679"/>
    </source>
</evidence>
<evidence type="ECO:0000256" key="1">
    <source>
        <dbReference type="ARBA" id="ARBA00012513"/>
    </source>
</evidence>
<comment type="catalytic activity">
    <reaction evidence="7">
        <text>L-threonyl-[protein] + ATP = O-phospho-L-threonyl-[protein] + ADP + H(+)</text>
        <dbReference type="Rhea" id="RHEA:46608"/>
        <dbReference type="Rhea" id="RHEA-COMP:11060"/>
        <dbReference type="Rhea" id="RHEA-COMP:11605"/>
        <dbReference type="ChEBI" id="CHEBI:15378"/>
        <dbReference type="ChEBI" id="CHEBI:30013"/>
        <dbReference type="ChEBI" id="CHEBI:30616"/>
        <dbReference type="ChEBI" id="CHEBI:61977"/>
        <dbReference type="ChEBI" id="CHEBI:456216"/>
        <dbReference type="EC" id="2.7.11.1"/>
    </reaction>
</comment>
<feature type="region of interest" description="Disordered" evidence="10">
    <location>
        <begin position="574"/>
        <end position="656"/>
    </location>
</feature>
<evidence type="ECO:0000256" key="9">
    <source>
        <dbReference type="PROSITE-ProRule" id="PRU10141"/>
    </source>
</evidence>
<dbReference type="SMART" id="SM00220">
    <property type="entry name" value="S_TKc"/>
    <property type="match status" value="1"/>
</dbReference>
<dbReference type="GO" id="GO:0005737">
    <property type="term" value="C:cytoplasm"/>
    <property type="evidence" value="ECO:0007669"/>
    <property type="project" value="TreeGrafter"/>
</dbReference>
<feature type="compositionally biased region" description="Basic and acidic residues" evidence="10">
    <location>
        <begin position="1834"/>
        <end position="1847"/>
    </location>
</feature>
<feature type="compositionally biased region" description="Low complexity" evidence="10">
    <location>
        <begin position="966"/>
        <end position="976"/>
    </location>
</feature>
<feature type="compositionally biased region" description="Low complexity" evidence="10">
    <location>
        <begin position="1059"/>
        <end position="1075"/>
    </location>
</feature>
<dbReference type="Gene3D" id="3.30.200.20">
    <property type="entry name" value="Phosphorylase Kinase, domain 1"/>
    <property type="match status" value="1"/>
</dbReference>
<dbReference type="Pfam" id="PF00069">
    <property type="entry name" value="Pkinase"/>
    <property type="match status" value="1"/>
</dbReference>
<evidence type="ECO:0000256" key="6">
    <source>
        <dbReference type="ARBA" id="ARBA00022840"/>
    </source>
</evidence>
<keyword evidence="5" id="KW-0418">Kinase</keyword>
<dbReference type="Proteomes" id="UP000695562">
    <property type="component" value="Unassembled WGS sequence"/>
</dbReference>
<reference evidence="12" key="1">
    <citation type="submission" date="2020-01" db="EMBL/GenBank/DDBJ databases">
        <title>Development of genomics and gene disruption for Polysphondylium violaceum indicates a role for the polyketide synthase stlB in stalk morphogenesis.</title>
        <authorList>
            <person name="Narita B."/>
            <person name="Kawabe Y."/>
            <person name="Kin K."/>
            <person name="Saito T."/>
            <person name="Gibbs R."/>
            <person name="Kuspa A."/>
            <person name="Muzny D."/>
            <person name="Queller D."/>
            <person name="Richards S."/>
            <person name="Strassman J."/>
            <person name="Sucgang R."/>
            <person name="Worley K."/>
            <person name="Schaap P."/>
        </authorList>
    </citation>
    <scope>NUCLEOTIDE SEQUENCE</scope>
    <source>
        <strain evidence="12">QSvi11</strain>
    </source>
</reference>
<dbReference type="InterPro" id="IPR000719">
    <property type="entry name" value="Prot_kinase_dom"/>
</dbReference>
<feature type="region of interest" description="Disordered" evidence="10">
    <location>
        <begin position="1828"/>
        <end position="1852"/>
    </location>
</feature>
<feature type="compositionally biased region" description="Low complexity" evidence="10">
    <location>
        <begin position="574"/>
        <end position="590"/>
    </location>
</feature>
<name>A0A8J4V2Z3_9MYCE</name>
<evidence type="ECO:0000256" key="4">
    <source>
        <dbReference type="ARBA" id="ARBA00022741"/>
    </source>
</evidence>
<feature type="compositionally biased region" description="Low complexity" evidence="10">
    <location>
        <begin position="1088"/>
        <end position="1100"/>
    </location>
</feature>
<feature type="region of interest" description="Disordered" evidence="10">
    <location>
        <begin position="1055"/>
        <end position="1100"/>
    </location>
</feature>
<evidence type="ECO:0000313" key="12">
    <source>
        <dbReference type="EMBL" id="KAF2076348.1"/>
    </source>
</evidence>
<dbReference type="InterPro" id="IPR008271">
    <property type="entry name" value="Ser/Thr_kinase_AS"/>
</dbReference>
<feature type="region of interest" description="Disordered" evidence="10">
    <location>
        <begin position="545"/>
        <end position="564"/>
    </location>
</feature>
<feature type="compositionally biased region" description="Low complexity" evidence="10">
    <location>
        <begin position="552"/>
        <end position="564"/>
    </location>
</feature>
<evidence type="ECO:0000256" key="2">
    <source>
        <dbReference type="ARBA" id="ARBA00022527"/>
    </source>
</evidence>
<dbReference type="InterPro" id="IPR016024">
    <property type="entry name" value="ARM-type_fold"/>
</dbReference>
<comment type="caution">
    <text evidence="12">The sequence shown here is derived from an EMBL/GenBank/DDBJ whole genome shotgun (WGS) entry which is preliminary data.</text>
</comment>
<feature type="compositionally biased region" description="Low complexity" evidence="10">
    <location>
        <begin position="629"/>
        <end position="641"/>
    </location>
</feature>
<keyword evidence="6 9" id="KW-0067">ATP-binding</keyword>
<feature type="region of interest" description="Disordered" evidence="10">
    <location>
        <begin position="727"/>
        <end position="780"/>
    </location>
</feature>
<dbReference type="PANTHER" id="PTHR22983:SF6">
    <property type="entry name" value="SERINE_THREONINE-PROTEIN KINASE 36"/>
    <property type="match status" value="1"/>
</dbReference>
<dbReference type="Gene3D" id="1.25.10.10">
    <property type="entry name" value="Leucine-rich Repeat Variant"/>
    <property type="match status" value="2"/>
</dbReference>
<feature type="domain" description="Protein kinase" evidence="11">
    <location>
        <begin position="6"/>
        <end position="354"/>
    </location>
</feature>
<keyword evidence="4 9" id="KW-0547">Nucleotide-binding</keyword>
<evidence type="ECO:0000259" key="11">
    <source>
        <dbReference type="PROSITE" id="PS50011"/>
    </source>
</evidence>
<feature type="compositionally biased region" description="Low complexity" evidence="10">
    <location>
        <begin position="727"/>
        <end position="740"/>
    </location>
</feature>
<dbReference type="SUPFAM" id="SSF56112">
    <property type="entry name" value="Protein kinase-like (PK-like)"/>
    <property type="match status" value="1"/>
</dbReference>
<protein>
    <recommendedName>
        <fullName evidence="1">non-specific serine/threonine protein kinase</fullName>
        <ecNumber evidence="1">2.7.11.1</ecNumber>
    </recommendedName>
</protein>
<keyword evidence="2" id="KW-0723">Serine/threonine-protein kinase</keyword>